<dbReference type="Proteomes" id="UP000576969">
    <property type="component" value="Unassembled WGS sequence"/>
</dbReference>
<dbReference type="RefSeq" id="WP_179486473.1">
    <property type="nucleotide sequence ID" value="NZ_JACCBV010000001.1"/>
</dbReference>
<dbReference type="AlphaFoldDB" id="A0A7Y9GKJ9"/>
<name>A0A7Y9GKJ9_9MICO</name>
<feature type="region of interest" description="Disordered" evidence="1">
    <location>
        <begin position="1"/>
        <end position="31"/>
    </location>
</feature>
<evidence type="ECO:0000313" key="2">
    <source>
        <dbReference type="EMBL" id="NYE18026.1"/>
    </source>
</evidence>
<gene>
    <name evidence="2" type="ORF">BJ991_000054</name>
</gene>
<accession>A0A7Y9GKJ9</accession>
<keyword evidence="3" id="KW-1185">Reference proteome</keyword>
<dbReference type="EMBL" id="JACCBV010000001">
    <property type="protein sequence ID" value="NYE18026.1"/>
    <property type="molecule type" value="Genomic_DNA"/>
</dbReference>
<proteinExistence type="predicted"/>
<evidence type="ECO:0000256" key="1">
    <source>
        <dbReference type="SAM" id="MobiDB-lite"/>
    </source>
</evidence>
<comment type="caution">
    <text evidence="2">The sequence shown here is derived from an EMBL/GenBank/DDBJ whole genome shotgun (WGS) entry which is preliminary data.</text>
</comment>
<reference evidence="2 3" key="1">
    <citation type="submission" date="2020-07" db="EMBL/GenBank/DDBJ databases">
        <title>Sequencing the genomes of 1000 actinobacteria strains.</title>
        <authorList>
            <person name="Klenk H.-P."/>
        </authorList>
    </citation>
    <scope>NUCLEOTIDE SEQUENCE [LARGE SCALE GENOMIC DNA]</scope>
    <source>
        <strain evidence="2 3">DSM 24662</strain>
    </source>
</reference>
<protein>
    <submittedName>
        <fullName evidence="2">Uncharacterized protein</fullName>
    </submittedName>
</protein>
<sequence length="125" mass="14064">MPGTEAQRGDVYRVDRDATLERDPKPGPRPMVCVAEQPHDDLAWKAMARTTTAFDHTRDLHSPADPATGLTADGWWSYRFLRSVKKRWTGRNDVCAYLGTLQDPVKADVLRHYMSRPKAKLGNGA</sequence>
<feature type="compositionally biased region" description="Basic and acidic residues" evidence="1">
    <location>
        <begin position="7"/>
        <end position="26"/>
    </location>
</feature>
<organism evidence="2 3">
    <name type="scientific">Microbacterium immunditiarum</name>
    <dbReference type="NCBI Taxonomy" id="337480"/>
    <lineage>
        <taxon>Bacteria</taxon>
        <taxon>Bacillati</taxon>
        <taxon>Actinomycetota</taxon>
        <taxon>Actinomycetes</taxon>
        <taxon>Micrococcales</taxon>
        <taxon>Microbacteriaceae</taxon>
        <taxon>Microbacterium</taxon>
    </lineage>
</organism>
<evidence type="ECO:0000313" key="3">
    <source>
        <dbReference type="Proteomes" id="UP000576969"/>
    </source>
</evidence>